<evidence type="ECO:0000256" key="12">
    <source>
        <dbReference type="ARBA" id="ARBA00048184"/>
    </source>
</evidence>
<dbReference type="InterPro" id="IPR004000">
    <property type="entry name" value="Actin"/>
</dbReference>
<evidence type="ECO:0000256" key="1">
    <source>
        <dbReference type="ARBA" id="ARBA00004245"/>
    </source>
</evidence>
<keyword evidence="15" id="KW-1185">Reference proteome</keyword>
<evidence type="ECO:0000256" key="4">
    <source>
        <dbReference type="ARBA" id="ARBA00017468"/>
    </source>
</evidence>
<comment type="caution">
    <text evidence="14">The sequence shown here is derived from an EMBL/GenBank/DDBJ whole genome shotgun (WGS) entry which is preliminary data.</text>
</comment>
<reference evidence="14 15" key="1">
    <citation type="journal article" date="2016" name="BMC Genomics">
        <title>Genome sequencing and secondary metabolism of the postharvest pathogen Penicillium griseofulvum.</title>
        <authorList>
            <person name="Banani H."/>
            <person name="Marcet-Houben M."/>
            <person name="Ballester A.R."/>
            <person name="Abbruscato P."/>
            <person name="Gonzalez-Candelas L."/>
            <person name="Gabaldon T."/>
            <person name="Spadaro D."/>
        </authorList>
    </citation>
    <scope>NUCLEOTIDE SEQUENCE [LARGE SCALE GENOMIC DNA]</scope>
    <source>
        <strain evidence="14 15">PG3</strain>
    </source>
</reference>
<evidence type="ECO:0000256" key="3">
    <source>
        <dbReference type="ARBA" id="ARBA00012614"/>
    </source>
</evidence>
<sequence>MKLCFVTVGATASFQKLLEQVLSSQFLETLAKRHYTHLLIQYGKDGQQIFQNFIDSGQPHHGLTLGGFDFQPSIDAQMMQTVEREALGQERGLIICHAGSGTILAGLRLGVPLIVVPNPDLADNHQQELADELEKGNYVVSSSVKDVASAIGRAETQKSEVLSMRSGNTTLAESREAVYTRACPNPTSPPIHTTLPAMAEATLHNVPIVIDNGSGTIRAGFAGEEIPSCYFPSFVGRPKHPRVMAGGLEGDSFIGSRAQELRGLLKIRYPLEHGIVTNWEDMESIWHYVYENELKTLPEEHPVLLTEPPLNPRANRDIAAQLMFEAFNVPALYTSIQAVLSLYASGRTTGVVLDSGDGVSHAVPVFEGFAIPNSIRRIDVAGRDVTEQMQLLLRKAGHVLHTSAEKEVVRMIKEKVCYVSLDPKREEKEWMNNYHKSDAKALDYVLPDGHKIKIGQERYRAPEILFDPELIGLEYPGVHQIVQDAITRTDLDLRKSLYLNIVLSGGSTLCKNFPDRLMREIKKLAVEDMKIRISAPAERKYTTWIGGSILAGLSTFRKMWVSADEWHEDPEVIHKRFA</sequence>
<dbReference type="PRINTS" id="PR00190">
    <property type="entry name" value="ACTIN"/>
</dbReference>
<dbReference type="EC" id="2.4.1.141" evidence="3"/>
<comment type="catalytic activity">
    <reaction evidence="12">
        <text>an N-acetyl-alpha-D-glucosaminyl-diphospho-di-trans,poly-cis-dolichol + UDP-N-acetyl-alpha-D-glucosamine = an N,N'-diacetylchitobiosyl-diphospho-di-trans,poly-cis-dolichol + UDP + H(+)</text>
        <dbReference type="Rhea" id="RHEA:23380"/>
        <dbReference type="Rhea" id="RHEA-COMP:19507"/>
        <dbReference type="Rhea" id="RHEA-COMP:19510"/>
        <dbReference type="ChEBI" id="CHEBI:15378"/>
        <dbReference type="ChEBI" id="CHEBI:57269"/>
        <dbReference type="ChEBI" id="CHEBI:57705"/>
        <dbReference type="ChEBI" id="CHEBI:58223"/>
        <dbReference type="ChEBI" id="CHEBI:58427"/>
        <dbReference type="EC" id="2.4.1.141"/>
    </reaction>
</comment>
<dbReference type="InterPro" id="IPR043129">
    <property type="entry name" value="ATPase_NBD"/>
</dbReference>
<proteinExistence type="inferred from homology"/>
<dbReference type="GO" id="GO:0005856">
    <property type="term" value="C:cytoskeleton"/>
    <property type="evidence" value="ECO:0007669"/>
    <property type="project" value="UniProtKB-SubCell"/>
</dbReference>
<organism evidence="14 15">
    <name type="scientific">Penicillium patulum</name>
    <name type="common">Penicillium griseofulvum</name>
    <dbReference type="NCBI Taxonomy" id="5078"/>
    <lineage>
        <taxon>Eukaryota</taxon>
        <taxon>Fungi</taxon>
        <taxon>Dikarya</taxon>
        <taxon>Ascomycota</taxon>
        <taxon>Pezizomycotina</taxon>
        <taxon>Eurotiomycetes</taxon>
        <taxon>Eurotiomycetidae</taxon>
        <taxon>Eurotiales</taxon>
        <taxon>Aspergillaceae</taxon>
        <taxon>Penicillium</taxon>
    </lineage>
</organism>
<dbReference type="Gene3D" id="3.40.50.2000">
    <property type="entry name" value="Glycogen Phosphorylase B"/>
    <property type="match status" value="1"/>
</dbReference>
<comment type="subunit">
    <text evidence="2">Heterodimer with ALG14 to form a functional enzyme.</text>
</comment>
<dbReference type="GO" id="GO:0004577">
    <property type="term" value="F:N-acetylglucosaminyldiphosphodolichol N-acetylglucosaminyltransferase activity"/>
    <property type="evidence" value="ECO:0007669"/>
    <property type="project" value="UniProtKB-EC"/>
</dbReference>
<dbReference type="PANTHER" id="PTHR11937">
    <property type="entry name" value="ACTIN"/>
    <property type="match status" value="1"/>
</dbReference>
<dbReference type="InterPro" id="IPR007235">
    <property type="entry name" value="Glyco_trans_28_C"/>
</dbReference>
<dbReference type="FunFam" id="3.30.420.40:FF:000018">
    <property type="entry name" value="Actin-like protein (Centractin)"/>
    <property type="match status" value="1"/>
</dbReference>
<evidence type="ECO:0000256" key="5">
    <source>
        <dbReference type="ARBA" id="ARBA00022490"/>
    </source>
</evidence>
<dbReference type="EMBL" id="LHQR01000014">
    <property type="protein sequence ID" value="KXG53081.1"/>
    <property type="molecule type" value="Genomic_DNA"/>
</dbReference>
<evidence type="ECO:0000259" key="13">
    <source>
        <dbReference type="Pfam" id="PF04101"/>
    </source>
</evidence>
<evidence type="ECO:0000256" key="11">
    <source>
        <dbReference type="ARBA" id="ARBA00038483"/>
    </source>
</evidence>
<dbReference type="AlphaFoldDB" id="A0A135LVZ5"/>
<evidence type="ECO:0000256" key="2">
    <source>
        <dbReference type="ARBA" id="ARBA00011198"/>
    </source>
</evidence>
<name>A0A135LVZ5_PENPA</name>
<evidence type="ECO:0000256" key="10">
    <source>
        <dbReference type="ARBA" id="ARBA00032061"/>
    </source>
</evidence>
<dbReference type="RefSeq" id="XP_040651616.1">
    <property type="nucleotide sequence ID" value="XM_040787844.1"/>
</dbReference>
<dbReference type="Gene3D" id="3.30.420.40">
    <property type="match status" value="2"/>
</dbReference>
<gene>
    <name evidence="14" type="ORF">PGRI_001310</name>
</gene>
<keyword evidence="6" id="KW-0547">Nucleotide-binding</keyword>
<dbReference type="Gene3D" id="3.90.640.10">
    <property type="entry name" value="Actin, Chain A, domain 4"/>
    <property type="match status" value="1"/>
</dbReference>
<dbReference type="SMART" id="SM00268">
    <property type="entry name" value="ACTIN"/>
    <property type="match status" value="1"/>
</dbReference>
<dbReference type="Proteomes" id="UP000070168">
    <property type="component" value="Unassembled WGS sequence"/>
</dbReference>
<dbReference type="CDD" id="cd10216">
    <property type="entry name" value="ASKHA_NBD_Arp1"/>
    <property type="match status" value="1"/>
</dbReference>
<dbReference type="OMA" id="YTTWTGG"/>
<keyword evidence="5" id="KW-0963">Cytoplasm</keyword>
<comment type="similarity">
    <text evidence="11">Belongs to the actin family. ARP1 subfamily.</text>
</comment>
<evidence type="ECO:0000256" key="9">
    <source>
        <dbReference type="ARBA" id="ARBA00024804"/>
    </source>
</evidence>
<dbReference type="STRING" id="5078.A0A135LVZ5"/>
<comment type="function">
    <text evidence="9">Involved in protein N-glycosylation. Essential for the second step of the dolichol-linked oligosaccharide pathway.</text>
</comment>
<evidence type="ECO:0000256" key="6">
    <source>
        <dbReference type="ARBA" id="ARBA00022741"/>
    </source>
</evidence>
<evidence type="ECO:0000313" key="14">
    <source>
        <dbReference type="EMBL" id="KXG53081.1"/>
    </source>
</evidence>
<dbReference type="Pfam" id="PF00022">
    <property type="entry name" value="Actin"/>
    <property type="match status" value="1"/>
</dbReference>
<evidence type="ECO:0000313" key="15">
    <source>
        <dbReference type="Proteomes" id="UP000070168"/>
    </source>
</evidence>
<keyword evidence="7" id="KW-0067">ATP-binding</keyword>
<dbReference type="InterPro" id="IPR020902">
    <property type="entry name" value="Actin/actin-like_CS"/>
</dbReference>
<evidence type="ECO:0000256" key="8">
    <source>
        <dbReference type="ARBA" id="ARBA00023212"/>
    </source>
</evidence>
<dbReference type="GO" id="GO:0005524">
    <property type="term" value="F:ATP binding"/>
    <property type="evidence" value="ECO:0007669"/>
    <property type="project" value="UniProtKB-KW"/>
</dbReference>
<protein>
    <recommendedName>
        <fullName evidence="4">UDP-N-acetylglucosamine transferase subunit ALG13</fullName>
        <ecNumber evidence="3">2.4.1.141</ecNumber>
    </recommendedName>
    <alternativeName>
        <fullName evidence="10">Asparagine-linked glycosylation protein 13</fullName>
    </alternativeName>
</protein>
<dbReference type="SUPFAM" id="SSF53756">
    <property type="entry name" value="UDP-Glycosyltransferase/glycogen phosphorylase"/>
    <property type="match status" value="1"/>
</dbReference>
<dbReference type="SUPFAM" id="SSF53067">
    <property type="entry name" value="Actin-like ATPase domain"/>
    <property type="match status" value="2"/>
</dbReference>
<dbReference type="GeneID" id="63703144"/>
<evidence type="ECO:0000256" key="7">
    <source>
        <dbReference type="ARBA" id="ARBA00022840"/>
    </source>
</evidence>
<dbReference type="FunFam" id="3.90.640.10:FF:000015">
    <property type="entry name" value="Actin-like protein"/>
    <property type="match status" value="1"/>
</dbReference>
<dbReference type="Pfam" id="PF04101">
    <property type="entry name" value="Glyco_tran_28_C"/>
    <property type="match status" value="1"/>
</dbReference>
<accession>A0A135LVZ5</accession>
<keyword evidence="8" id="KW-0206">Cytoskeleton</keyword>
<comment type="subcellular location">
    <subcellularLocation>
        <location evidence="1">Cytoplasm</location>
        <location evidence="1">Cytoskeleton</location>
    </subcellularLocation>
</comment>
<dbReference type="PROSITE" id="PS01132">
    <property type="entry name" value="ACTINS_ACT_LIKE"/>
    <property type="match status" value="1"/>
</dbReference>
<dbReference type="OrthoDB" id="5132116at2759"/>
<feature type="domain" description="Glycosyl transferase family 28 C-terminal" evidence="13">
    <location>
        <begin position="4"/>
        <end position="166"/>
    </location>
</feature>